<organism evidence="1 2">
    <name type="scientific">Araneus ventricosus</name>
    <name type="common">Orbweaver spider</name>
    <name type="synonym">Epeira ventricosa</name>
    <dbReference type="NCBI Taxonomy" id="182803"/>
    <lineage>
        <taxon>Eukaryota</taxon>
        <taxon>Metazoa</taxon>
        <taxon>Ecdysozoa</taxon>
        <taxon>Arthropoda</taxon>
        <taxon>Chelicerata</taxon>
        <taxon>Arachnida</taxon>
        <taxon>Araneae</taxon>
        <taxon>Araneomorphae</taxon>
        <taxon>Entelegynae</taxon>
        <taxon>Araneoidea</taxon>
        <taxon>Araneidae</taxon>
        <taxon>Araneus</taxon>
    </lineage>
</organism>
<comment type="caution">
    <text evidence="1">The sequence shown here is derived from an EMBL/GenBank/DDBJ whole genome shotgun (WGS) entry which is preliminary data.</text>
</comment>
<accession>A0A4Y2L8A5</accession>
<keyword evidence="2" id="KW-1185">Reference proteome</keyword>
<name>A0A4Y2L8A5_ARAVE</name>
<evidence type="ECO:0000313" key="2">
    <source>
        <dbReference type="Proteomes" id="UP000499080"/>
    </source>
</evidence>
<gene>
    <name evidence="1" type="ORF">AVEN_228890_1</name>
</gene>
<dbReference type="AlphaFoldDB" id="A0A4Y2L8A5"/>
<dbReference type="EMBL" id="BGPR01198298">
    <property type="protein sequence ID" value="GBN10858.1"/>
    <property type="molecule type" value="Genomic_DNA"/>
</dbReference>
<dbReference type="Proteomes" id="UP000499080">
    <property type="component" value="Unassembled WGS sequence"/>
</dbReference>
<proteinExistence type="predicted"/>
<reference evidence="1 2" key="1">
    <citation type="journal article" date="2019" name="Sci. Rep.">
        <title>Orb-weaving spider Araneus ventricosus genome elucidates the spidroin gene catalogue.</title>
        <authorList>
            <person name="Kono N."/>
            <person name="Nakamura H."/>
            <person name="Ohtoshi R."/>
            <person name="Moran D.A.P."/>
            <person name="Shinohara A."/>
            <person name="Yoshida Y."/>
            <person name="Fujiwara M."/>
            <person name="Mori M."/>
            <person name="Tomita M."/>
            <person name="Arakawa K."/>
        </authorList>
    </citation>
    <scope>NUCLEOTIDE SEQUENCE [LARGE SCALE GENOMIC DNA]</scope>
</reference>
<sequence>MSGGVSEELSRDCAISNEVESMETQTSPAHNFSIEELQIRCSRLAHFNTTRVFLEREIKFSKEELKSIKLSPEANYLNEFISSKESVGWLVVWVLMAQEPFFGHAAPNKR</sequence>
<evidence type="ECO:0000313" key="1">
    <source>
        <dbReference type="EMBL" id="GBN10858.1"/>
    </source>
</evidence>
<protein>
    <submittedName>
        <fullName evidence="1">Uncharacterized protein</fullName>
    </submittedName>
</protein>